<dbReference type="GeneID" id="85732588"/>
<dbReference type="KEGG" id="mrc:R6Y96_05485"/>
<name>A0AAX4FTX9_9EURY</name>
<protein>
    <submittedName>
        <fullName evidence="1">Uncharacterized protein</fullName>
    </submittedName>
</protein>
<organism evidence="1 2">
    <name type="scientific">Methanoculleus receptaculi</name>
    <dbReference type="NCBI Taxonomy" id="394967"/>
    <lineage>
        <taxon>Archaea</taxon>
        <taxon>Methanobacteriati</taxon>
        <taxon>Methanobacteriota</taxon>
        <taxon>Stenosarchaea group</taxon>
        <taxon>Methanomicrobia</taxon>
        <taxon>Methanomicrobiales</taxon>
        <taxon>Methanomicrobiaceae</taxon>
        <taxon>Methanoculleus</taxon>
    </lineage>
</organism>
<evidence type="ECO:0000313" key="1">
    <source>
        <dbReference type="EMBL" id="WOX56779.1"/>
    </source>
</evidence>
<dbReference type="Proteomes" id="UP001305652">
    <property type="component" value="Chromosome"/>
</dbReference>
<evidence type="ECO:0000313" key="2">
    <source>
        <dbReference type="Proteomes" id="UP001305652"/>
    </source>
</evidence>
<reference evidence="1 2" key="1">
    <citation type="submission" date="2023-10" db="EMBL/GenBank/DDBJ databases">
        <title>The complete genome sequence of Methanoculleus receptaculi DSM 18860.</title>
        <authorList>
            <person name="Lai S.-J."/>
            <person name="You Y.-T."/>
            <person name="Chen S.-C."/>
        </authorList>
    </citation>
    <scope>NUCLEOTIDE SEQUENCE [LARGE SCALE GENOMIC DNA]</scope>
    <source>
        <strain evidence="1 2">DSM 18860</strain>
    </source>
</reference>
<dbReference type="AlphaFoldDB" id="A0AAX4FTX9"/>
<sequence>MPLAGSVSVTAAGGLSLEIEAERYRVLPEDLRALIFYGSPAPLVRERLRRNGGTITSTVSIEGHIEVHPAGRAAVVRTAEGSWLIPLVSLRRVARGEAAGAPLFPIGGDGV</sequence>
<accession>A0AAX4FTX9</accession>
<gene>
    <name evidence="1" type="ORF">R6Y96_05485</name>
</gene>
<proteinExistence type="predicted"/>
<keyword evidence="2" id="KW-1185">Reference proteome</keyword>
<dbReference type="EMBL" id="CP137642">
    <property type="protein sequence ID" value="WOX56779.1"/>
    <property type="molecule type" value="Genomic_DNA"/>
</dbReference>
<dbReference type="RefSeq" id="WP_318620189.1">
    <property type="nucleotide sequence ID" value="NZ_CP137642.1"/>
</dbReference>